<dbReference type="Proteomes" id="UP001487740">
    <property type="component" value="Unassembled WGS sequence"/>
</dbReference>
<organism evidence="2 3">
    <name type="scientific">Scylla paramamosain</name>
    <name type="common">Mud crab</name>
    <dbReference type="NCBI Taxonomy" id="85552"/>
    <lineage>
        <taxon>Eukaryota</taxon>
        <taxon>Metazoa</taxon>
        <taxon>Ecdysozoa</taxon>
        <taxon>Arthropoda</taxon>
        <taxon>Crustacea</taxon>
        <taxon>Multicrustacea</taxon>
        <taxon>Malacostraca</taxon>
        <taxon>Eumalacostraca</taxon>
        <taxon>Eucarida</taxon>
        <taxon>Decapoda</taxon>
        <taxon>Pleocyemata</taxon>
        <taxon>Brachyura</taxon>
        <taxon>Eubrachyura</taxon>
        <taxon>Portunoidea</taxon>
        <taxon>Portunidae</taxon>
        <taxon>Portuninae</taxon>
        <taxon>Scylla</taxon>
    </lineage>
</organism>
<dbReference type="AlphaFoldDB" id="A0AAW0TRA2"/>
<feature type="region of interest" description="Disordered" evidence="1">
    <location>
        <begin position="65"/>
        <end position="172"/>
    </location>
</feature>
<comment type="caution">
    <text evidence="2">The sequence shown here is derived from an EMBL/GenBank/DDBJ whole genome shotgun (WGS) entry which is preliminary data.</text>
</comment>
<evidence type="ECO:0000313" key="2">
    <source>
        <dbReference type="EMBL" id="KAK8389708.1"/>
    </source>
</evidence>
<evidence type="ECO:0000256" key="1">
    <source>
        <dbReference type="SAM" id="MobiDB-lite"/>
    </source>
</evidence>
<feature type="region of interest" description="Disordered" evidence="1">
    <location>
        <begin position="11"/>
        <end position="30"/>
    </location>
</feature>
<name>A0AAW0TRA2_SCYPA</name>
<protein>
    <submittedName>
        <fullName evidence="2">Uncharacterized protein</fullName>
    </submittedName>
</protein>
<proteinExistence type="predicted"/>
<gene>
    <name evidence="2" type="ORF">O3P69_009004</name>
</gene>
<feature type="compositionally biased region" description="Acidic residues" evidence="1">
    <location>
        <begin position="127"/>
        <end position="152"/>
    </location>
</feature>
<keyword evidence="3" id="KW-1185">Reference proteome</keyword>
<accession>A0AAW0TRA2</accession>
<dbReference type="EMBL" id="JARAKH010000027">
    <property type="protein sequence ID" value="KAK8389708.1"/>
    <property type="molecule type" value="Genomic_DNA"/>
</dbReference>
<feature type="compositionally biased region" description="Low complexity" evidence="1">
    <location>
        <begin position="73"/>
        <end position="86"/>
    </location>
</feature>
<reference evidence="2 3" key="1">
    <citation type="submission" date="2023-03" db="EMBL/GenBank/DDBJ databases">
        <title>High-quality genome of Scylla paramamosain provides insights in environmental adaptation.</title>
        <authorList>
            <person name="Zhang L."/>
        </authorList>
    </citation>
    <scope>NUCLEOTIDE SEQUENCE [LARGE SCALE GENOMIC DNA]</scope>
    <source>
        <strain evidence="2">LZ_2023a</strain>
        <tissue evidence="2">Muscle</tissue>
    </source>
</reference>
<evidence type="ECO:0000313" key="3">
    <source>
        <dbReference type="Proteomes" id="UP001487740"/>
    </source>
</evidence>
<sequence>MLLPRSCLVCGEGGRRNKPSHRAPGFASEGEERVKVLVKSCAGEMGRISQHNENDQISPYSPFILITQTPGKPLHSSPSSTPSAHHQIPTRATSRPPPILAITEAKADLPSPSPESPETSRNHLLELELEIEESEEEEEEEEDELESKEEDLVECRKSEEEEEEEEKWKEEE</sequence>